<proteinExistence type="predicted"/>
<sequence length="75" mass="8511">MIMVYVLINVIATRNGYEQISKEYNISSILSFGASIKPLLFLLIGFALGIIIKQFVKIEGNRMVFYFLGIFTVVM</sequence>
<keyword evidence="1" id="KW-0472">Membrane</keyword>
<dbReference type="EMBL" id="FOJY01000009">
    <property type="protein sequence ID" value="SFB09230.1"/>
    <property type="molecule type" value="Genomic_DNA"/>
</dbReference>
<keyword evidence="1" id="KW-1133">Transmembrane helix</keyword>
<feature type="transmembrane region" description="Helical" evidence="1">
    <location>
        <begin position="29"/>
        <end position="52"/>
    </location>
</feature>
<evidence type="ECO:0000256" key="1">
    <source>
        <dbReference type="SAM" id="Phobius"/>
    </source>
</evidence>
<protein>
    <submittedName>
        <fullName evidence="2">Uncharacterized protein</fullName>
    </submittedName>
</protein>
<gene>
    <name evidence="2" type="ORF">SAMN05216249_1098</name>
</gene>
<organism evidence="2 3">
    <name type="scientific">Acetitomaculum ruminis DSM 5522</name>
    <dbReference type="NCBI Taxonomy" id="1120918"/>
    <lineage>
        <taxon>Bacteria</taxon>
        <taxon>Bacillati</taxon>
        <taxon>Bacillota</taxon>
        <taxon>Clostridia</taxon>
        <taxon>Lachnospirales</taxon>
        <taxon>Lachnospiraceae</taxon>
        <taxon>Acetitomaculum</taxon>
    </lineage>
</organism>
<dbReference type="AlphaFoldDB" id="A0A1I0Y9P8"/>
<dbReference type="Proteomes" id="UP000198838">
    <property type="component" value="Unassembled WGS sequence"/>
</dbReference>
<keyword evidence="3" id="KW-1185">Reference proteome</keyword>
<keyword evidence="1" id="KW-0812">Transmembrane</keyword>
<evidence type="ECO:0000313" key="2">
    <source>
        <dbReference type="EMBL" id="SFB09230.1"/>
    </source>
</evidence>
<reference evidence="2 3" key="1">
    <citation type="submission" date="2016-10" db="EMBL/GenBank/DDBJ databases">
        <authorList>
            <person name="de Groot N.N."/>
        </authorList>
    </citation>
    <scope>NUCLEOTIDE SEQUENCE [LARGE SCALE GENOMIC DNA]</scope>
    <source>
        <strain evidence="2 3">DSM 5522</strain>
    </source>
</reference>
<name>A0A1I0Y9P8_9FIRM</name>
<evidence type="ECO:0000313" key="3">
    <source>
        <dbReference type="Proteomes" id="UP000198838"/>
    </source>
</evidence>
<accession>A0A1I0Y9P8</accession>